<accession>A0A7J9SGF7</accession>
<sequence length="227" mass="24435">MTSQRASTLRKAGILLGSVAVLCFVLAETIDTTSSSESTDHPSQSRDTSSVTTSKIIGIKLITTTFVSVLVFLALWGFFETFLGKVFIEYVGGILLSETYGVKTSGRIALGTSVLLSGFIFGYGLGQIPRYHCVARSYQTPVKTSISTISGAVCSFVTVLMLYKFQYRGLIAAERAETRQEILMVLDVAGMLPISVALTIVALVTGVVVRTALPSLQHGVSQWFNSK</sequence>
<organism evidence="2 3">
    <name type="scientific">Halobellus ruber</name>
    <dbReference type="NCBI Taxonomy" id="2761102"/>
    <lineage>
        <taxon>Archaea</taxon>
        <taxon>Methanobacteriati</taxon>
        <taxon>Methanobacteriota</taxon>
        <taxon>Stenosarchaea group</taxon>
        <taxon>Halobacteria</taxon>
        <taxon>Halobacteriales</taxon>
        <taxon>Haloferacaceae</taxon>
        <taxon>Halobellus</taxon>
    </lineage>
</organism>
<feature type="transmembrane region" description="Helical" evidence="1">
    <location>
        <begin position="56"/>
        <end position="79"/>
    </location>
</feature>
<name>A0A7J9SGF7_9EURY</name>
<keyword evidence="3" id="KW-1185">Reference proteome</keyword>
<evidence type="ECO:0000313" key="2">
    <source>
        <dbReference type="EMBL" id="MBB6645047.1"/>
    </source>
</evidence>
<keyword evidence="1" id="KW-1133">Transmembrane helix</keyword>
<feature type="transmembrane region" description="Helical" evidence="1">
    <location>
        <begin position="184"/>
        <end position="209"/>
    </location>
</feature>
<dbReference type="RefSeq" id="WP_185191425.1">
    <property type="nucleotide sequence ID" value="NZ_JACKXD010000001.1"/>
</dbReference>
<keyword evidence="1" id="KW-0812">Transmembrane</keyword>
<protein>
    <submittedName>
        <fullName evidence="2">Uncharacterized protein</fullName>
    </submittedName>
</protein>
<proteinExistence type="predicted"/>
<gene>
    <name evidence="2" type="ORF">H5V44_01810</name>
</gene>
<dbReference type="Proteomes" id="UP000546257">
    <property type="component" value="Unassembled WGS sequence"/>
</dbReference>
<comment type="caution">
    <text evidence="2">The sequence shown here is derived from an EMBL/GenBank/DDBJ whole genome shotgun (WGS) entry which is preliminary data.</text>
</comment>
<dbReference type="AlphaFoldDB" id="A0A7J9SGF7"/>
<evidence type="ECO:0000313" key="3">
    <source>
        <dbReference type="Proteomes" id="UP000546257"/>
    </source>
</evidence>
<feature type="transmembrane region" description="Helical" evidence="1">
    <location>
        <begin position="108"/>
        <end position="126"/>
    </location>
</feature>
<keyword evidence="1" id="KW-0472">Membrane</keyword>
<feature type="transmembrane region" description="Helical" evidence="1">
    <location>
        <begin position="146"/>
        <end position="163"/>
    </location>
</feature>
<reference evidence="2 3" key="1">
    <citation type="submission" date="2020-08" db="EMBL/GenBank/DDBJ databases">
        <authorList>
            <person name="Seo M.-J."/>
        </authorList>
    </citation>
    <scope>NUCLEOTIDE SEQUENCE [LARGE SCALE GENOMIC DNA]</scope>
    <source>
        <strain evidence="2 3">MBLA0160</strain>
    </source>
</reference>
<evidence type="ECO:0000256" key="1">
    <source>
        <dbReference type="SAM" id="Phobius"/>
    </source>
</evidence>
<dbReference type="EMBL" id="JACKXD010000001">
    <property type="protein sequence ID" value="MBB6645047.1"/>
    <property type="molecule type" value="Genomic_DNA"/>
</dbReference>